<comment type="subcellular location">
    <subcellularLocation>
        <location evidence="1">Nucleus</location>
    </subcellularLocation>
</comment>
<dbReference type="GO" id="GO:0005634">
    <property type="term" value="C:nucleus"/>
    <property type="evidence" value="ECO:0007669"/>
    <property type="project" value="UniProtKB-SubCell"/>
</dbReference>
<dbReference type="InterPro" id="IPR009044">
    <property type="entry name" value="ssDNA-bd_transcriptional_reg"/>
</dbReference>
<sequence length="197" mass="22386">LSLSVSENEIPKTLSEPVTELCAKMEDAETKSRIEETVLKILHESNMEEVTESKIRKQASTELDLNLNQPPFKALVKQIIEDFLVEKQQQQQKQEEEEEEKQEVKQKGVSSKSSVYVDSGDLVICELSQKKKVTIQDFKGRRYVSIREFYTKDGKELPSSKDVSGNWDCHFSSLNGEGPDSLIISAYGKTISRLEIL</sequence>
<dbReference type="Proteomes" id="UP000236291">
    <property type="component" value="Unassembled WGS sequence"/>
</dbReference>
<evidence type="ECO:0000256" key="5">
    <source>
        <dbReference type="ARBA" id="ARBA00023163"/>
    </source>
</evidence>
<dbReference type="ExpressionAtlas" id="A0A2K3MQP9">
    <property type="expression patterns" value="baseline"/>
</dbReference>
<evidence type="ECO:0000256" key="3">
    <source>
        <dbReference type="ARBA" id="ARBA00023015"/>
    </source>
</evidence>
<accession>A0A2K3MQP9</accession>
<evidence type="ECO:0000256" key="4">
    <source>
        <dbReference type="ARBA" id="ARBA00023125"/>
    </source>
</evidence>
<feature type="non-terminal residue" evidence="9">
    <location>
        <position position="1"/>
    </location>
</feature>
<evidence type="ECO:0000256" key="7">
    <source>
        <dbReference type="SAM" id="Coils"/>
    </source>
</evidence>
<dbReference type="PROSITE" id="PS51998">
    <property type="entry name" value="DEK_C"/>
    <property type="match status" value="1"/>
</dbReference>
<dbReference type="GO" id="GO:0003677">
    <property type="term" value="F:DNA binding"/>
    <property type="evidence" value="ECO:0007669"/>
    <property type="project" value="UniProtKB-KW"/>
</dbReference>
<evidence type="ECO:0000313" key="10">
    <source>
        <dbReference type="Proteomes" id="UP000236291"/>
    </source>
</evidence>
<feature type="domain" description="DEK-C" evidence="8">
    <location>
        <begin position="28"/>
        <end position="85"/>
    </location>
</feature>
<dbReference type="EMBL" id="ASHM01011183">
    <property type="protein sequence ID" value="PNX93086.1"/>
    <property type="molecule type" value="Genomic_DNA"/>
</dbReference>
<proteinExistence type="inferred from homology"/>
<dbReference type="Pfam" id="PF08766">
    <property type="entry name" value="DEK_C"/>
    <property type="match status" value="1"/>
</dbReference>
<dbReference type="InterPro" id="IPR045125">
    <property type="entry name" value="Sub1/Tcp4-like"/>
</dbReference>
<comment type="similarity">
    <text evidence="2">Belongs to the transcriptional coactivator PC4 family.</text>
</comment>
<keyword evidence="3" id="KW-0805">Transcription regulation</keyword>
<reference evidence="9 10" key="1">
    <citation type="journal article" date="2014" name="Am. J. Bot.">
        <title>Genome assembly and annotation for red clover (Trifolium pratense; Fabaceae).</title>
        <authorList>
            <person name="Istvanek J."/>
            <person name="Jaros M."/>
            <person name="Krenek A."/>
            <person name="Repkova J."/>
        </authorList>
    </citation>
    <scope>NUCLEOTIDE SEQUENCE [LARGE SCALE GENOMIC DNA]</scope>
    <source>
        <strain evidence="10">cv. Tatra</strain>
        <tissue evidence="9">Young leaves</tissue>
    </source>
</reference>
<dbReference type="PANTHER" id="PTHR13215">
    <property type="entry name" value="RNA POLYMERASE II TRANSCRIPTIONAL COACTIVATOR"/>
    <property type="match status" value="1"/>
</dbReference>
<keyword evidence="7" id="KW-0175">Coiled coil</keyword>
<feature type="coiled-coil region" evidence="7">
    <location>
        <begin position="80"/>
        <end position="107"/>
    </location>
</feature>
<evidence type="ECO:0000256" key="6">
    <source>
        <dbReference type="ARBA" id="ARBA00023242"/>
    </source>
</evidence>
<dbReference type="SUPFAM" id="SSF109715">
    <property type="entry name" value="DEK C-terminal domain"/>
    <property type="match status" value="1"/>
</dbReference>
<organism evidence="9 10">
    <name type="scientific">Trifolium pratense</name>
    <name type="common">Red clover</name>
    <dbReference type="NCBI Taxonomy" id="57577"/>
    <lineage>
        <taxon>Eukaryota</taxon>
        <taxon>Viridiplantae</taxon>
        <taxon>Streptophyta</taxon>
        <taxon>Embryophyta</taxon>
        <taxon>Tracheophyta</taxon>
        <taxon>Spermatophyta</taxon>
        <taxon>Magnoliopsida</taxon>
        <taxon>eudicotyledons</taxon>
        <taxon>Gunneridae</taxon>
        <taxon>Pentapetalae</taxon>
        <taxon>rosids</taxon>
        <taxon>fabids</taxon>
        <taxon>Fabales</taxon>
        <taxon>Fabaceae</taxon>
        <taxon>Papilionoideae</taxon>
        <taxon>50 kb inversion clade</taxon>
        <taxon>NPAAA clade</taxon>
        <taxon>Hologalegina</taxon>
        <taxon>IRL clade</taxon>
        <taxon>Trifolieae</taxon>
        <taxon>Trifolium</taxon>
    </lineage>
</organism>
<name>A0A2K3MQP9_TRIPR</name>
<evidence type="ECO:0000259" key="8">
    <source>
        <dbReference type="PROSITE" id="PS51998"/>
    </source>
</evidence>
<reference evidence="9 10" key="2">
    <citation type="journal article" date="2017" name="Front. Plant Sci.">
        <title>Gene Classification and Mining of Molecular Markers Useful in Red Clover (Trifolium pratense) Breeding.</title>
        <authorList>
            <person name="Istvanek J."/>
            <person name="Dluhosova J."/>
            <person name="Dluhos P."/>
            <person name="Patkova L."/>
            <person name="Nedelnik J."/>
            <person name="Repkova J."/>
        </authorList>
    </citation>
    <scope>NUCLEOTIDE SEQUENCE [LARGE SCALE GENOMIC DNA]</scope>
    <source>
        <strain evidence="10">cv. Tatra</strain>
        <tissue evidence="9">Young leaves</tissue>
    </source>
</reference>
<keyword evidence="4" id="KW-0238">DNA-binding</keyword>
<dbReference type="Gene3D" id="2.30.31.10">
    <property type="entry name" value="Transcriptional Coactivator Pc4, Chain A"/>
    <property type="match status" value="1"/>
</dbReference>
<comment type="caution">
    <text evidence="9">The sequence shown here is derived from an EMBL/GenBank/DDBJ whole genome shotgun (WGS) entry which is preliminary data.</text>
</comment>
<keyword evidence="5" id="KW-0804">Transcription</keyword>
<dbReference type="GO" id="GO:0060261">
    <property type="term" value="P:positive regulation of transcription initiation by RNA polymerase II"/>
    <property type="evidence" value="ECO:0007669"/>
    <property type="project" value="InterPro"/>
</dbReference>
<evidence type="ECO:0000256" key="2">
    <source>
        <dbReference type="ARBA" id="ARBA00009001"/>
    </source>
</evidence>
<dbReference type="STRING" id="57577.A0A2K3MQP9"/>
<evidence type="ECO:0000313" key="9">
    <source>
        <dbReference type="EMBL" id="PNX93086.1"/>
    </source>
</evidence>
<gene>
    <name evidence="9" type="ORF">L195_g016235</name>
</gene>
<dbReference type="GO" id="GO:0003713">
    <property type="term" value="F:transcription coactivator activity"/>
    <property type="evidence" value="ECO:0007669"/>
    <property type="project" value="InterPro"/>
</dbReference>
<evidence type="ECO:0000256" key="1">
    <source>
        <dbReference type="ARBA" id="ARBA00004123"/>
    </source>
</evidence>
<dbReference type="InterPro" id="IPR014876">
    <property type="entry name" value="DEK_C"/>
</dbReference>
<protein>
    <submittedName>
        <fullName evidence="9">RNA polymerase II transcriptional coactivator KELP-like protein</fullName>
    </submittedName>
</protein>
<keyword evidence="6" id="KW-0539">Nucleus</keyword>
<dbReference type="Pfam" id="PF02229">
    <property type="entry name" value="PC4"/>
    <property type="match status" value="1"/>
</dbReference>
<dbReference type="AlphaFoldDB" id="A0A2K3MQP9"/>
<dbReference type="SUPFAM" id="SSF54447">
    <property type="entry name" value="ssDNA-binding transcriptional regulator domain"/>
    <property type="match status" value="1"/>
</dbReference>
<dbReference type="InterPro" id="IPR003173">
    <property type="entry name" value="PC4_C"/>
</dbReference>